<dbReference type="EMBL" id="RAQI01000004">
    <property type="protein sequence ID" value="RKE89261.1"/>
    <property type="molecule type" value="Genomic_DNA"/>
</dbReference>
<proteinExistence type="predicted"/>
<dbReference type="Gene3D" id="1.10.10.10">
    <property type="entry name" value="Winged helix-like DNA-binding domain superfamily/Winged helix DNA-binding domain"/>
    <property type="match status" value="1"/>
</dbReference>
<dbReference type="PANTHER" id="PTHR43712">
    <property type="entry name" value="PUTATIVE (AFU_ORTHOLOGUE AFUA_4G14580)-RELATED"/>
    <property type="match status" value="1"/>
</dbReference>
<feature type="active site" description="Proton acceptor" evidence="4">
    <location>
        <position position="232"/>
    </location>
</feature>
<keyword evidence="3" id="KW-0949">S-adenosyl-L-methionine</keyword>
<reference evidence="6 8" key="1">
    <citation type="journal article" date="2017" name="Nat. Microbiol.">
        <title>Natural product diversity associated with the nematode symbionts Photorhabdus and Xenorhabdus.</title>
        <authorList>
            <person name="Tobias N.J."/>
            <person name="Wolff H."/>
            <person name="Djahanschiri B."/>
            <person name="Grundmann F."/>
            <person name="Kronenwerth M."/>
            <person name="Shi Y.M."/>
            <person name="Simonyi S."/>
            <person name="Grun P."/>
            <person name="Shapiro-Ilan D."/>
            <person name="Pidot S.J."/>
            <person name="Stinear T.P."/>
            <person name="Ebersberger I."/>
            <person name="Bode H.B."/>
        </authorList>
    </citation>
    <scope>NUCLEOTIDE SEQUENCE [LARGE SCALE GENOMIC DNA]</scope>
    <source>
        <strain evidence="6 8">DSM 16337</strain>
    </source>
</reference>
<dbReference type="Proteomes" id="UP000225605">
    <property type="component" value="Unassembled WGS sequence"/>
</dbReference>
<dbReference type="RefSeq" id="WP_099133888.1">
    <property type="nucleotide sequence ID" value="NZ_CAWNOJ010000041.1"/>
</dbReference>
<sequence>MLSDMTTAYRKSNALFAFVESKAPLYLSTQDGKTLEQLAQLCHVSQDRFHRLLNYMQSLNVLTKKDNKFYLTEQCSSLSDPNSLETLHVKFELSPISWNAWSQYSASLSEINSKSAFELNHQEKFFDYLSHEHNKILKTTFDNLMTKITDAMNKHIIEHIPLNGISSIMDIGGGQGSLAQNIKMHYPHIQFHVMDQYNFTKRESEGITFINGDFFSSIPSGYDAYCIKNVLHNWPDNQAIDILKNCHKAMGEDSVLYVIDMLKDQNDAEAESFDLHMDILLSGKERYQSEFESIAKQAGLSITNTYNLNFSLTGGSQYIIEMKKIKSQ</sequence>
<accession>A0A2D0IKP4</accession>
<name>A0A2D0IKP4_9GAMM</name>
<dbReference type="OrthoDB" id="9766840at2"/>
<dbReference type="PIRSF" id="PIRSF005739">
    <property type="entry name" value="O-mtase"/>
    <property type="match status" value="1"/>
</dbReference>
<dbReference type="SUPFAM" id="SSF46785">
    <property type="entry name" value="Winged helix' DNA-binding domain"/>
    <property type="match status" value="1"/>
</dbReference>
<dbReference type="AlphaFoldDB" id="A0A2D0IKP4"/>
<dbReference type="PROSITE" id="PS51683">
    <property type="entry name" value="SAM_OMT_II"/>
    <property type="match status" value="1"/>
</dbReference>
<dbReference type="Proteomes" id="UP000283568">
    <property type="component" value="Unassembled WGS sequence"/>
</dbReference>
<dbReference type="Pfam" id="PF00891">
    <property type="entry name" value="Methyltransf_2"/>
    <property type="match status" value="1"/>
</dbReference>
<dbReference type="GO" id="GO:0032259">
    <property type="term" value="P:methylation"/>
    <property type="evidence" value="ECO:0007669"/>
    <property type="project" value="UniProtKB-KW"/>
</dbReference>
<dbReference type="InterPro" id="IPR029063">
    <property type="entry name" value="SAM-dependent_MTases_sf"/>
</dbReference>
<evidence type="ECO:0000313" key="9">
    <source>
        <dbReference type="Proteomes" id="UP000283568"/>
    </source>
</evidence>
<feature type="domain" description="O-methyltransferase C-terminal" evidence="5">
    <location>
        <begin position="110"/>
        <end position="300"/>
    </location>
</feature>
<keyword evidence="2 6" id="KW-0808">Transferase</keyword>
<comment type="caution">
    <text evidence="6">The sequence shown here is derived from an EMBL/GenBank/DDBJ whole genome shotgun (WGS) entry which is preliminary data.</text>
</comment>
<gene>
    <name evidence="7" type="ORF">BDE27_2887</name>
    <name evidence="6" type="ORF">Xehl_03756</name>
</gene>
<dbReference type="PANTHER" id="PTHR43712:SF2">
    <property type="entry name" value="O-METHYLTRANSFERASE CICE"/>
    <property type="match status" value="1"/>
</dbReference>
<dbReference type="SUPFAM" id="SSF53335">
    <property type="entry name" value="S-adenosyl-L-methionine-dependent methyltransferases"/>
    <property type="match status" value="1"/>
</dbReference>
<dbReference type="Gene3D" id="3.40.50.150">
    <property type="entry name" value="Vaccinia Virus protein VP39"/>
    <property type="match status" value="1"/>
</dbReference>
<dbReference type="InterPro" id="IPR001077">
    <property type="entry name" value="COMT_C"/>
</dbReference>
<evidence type="ECO:0000256" key="4">
    <source>
        <dbReference type="PIRSR" id="PIRSR005739-1"/>
    </source>
</evidence>
<organism evidence="6 8">
    <name type="scientific">Xenorhabdus ehlersii</name>
    <dbReference type="NCBI Taxonomy" id="290111"/>
    <lineage>
        <taxon>Bacteria</taxon>
        <taxon>Pseudomonadati</taxon>
        <taxon>Pseudomonadota</taxon>
        <taxon>Gammaproteobacteria</taxon>
        <taxon>Enterobacterales</taxon>
        <taxon>Morganellaceae</taxon>
        <taxon>Xenorhabdus</taxon>
    </lineage>
</organism>
<evidence type="ECO:0000256" key="3">
    <source>
        <dbReference type="ARBA" id="ARBA00022691"/>
    </source>
</evidence>
<dbReference type="EMBL" id="NIBT01000029">
    <property type="protein sequence ID" value="PHM22342.1"/>
    <property type="molecule type" value="Genomic_DNA"/>
</dbReference>
<evidence type="ECO:0000259" key="5">
    <source>
        <dbReference type="Pfam" id="PF00891"/>
    </source>
</evidence>
<dbReference type="InterPro" id="IPR036390">
    <property type="entry name" value="WH_DNA-bd_sf"/>
</dbReference>
<protein>
    <submittedName>
        <fullName evidence="7">O-methyltransferase</fullName>
    </submittedName>
    <submittedName>
        <fullName evidence="6">Phenazine-specific methyltransferase PhzM</fullName>
    </submittedName>
</protein>
<dbReference type="InterPro" id="IPR016461">
    <property type="entry name" value="COMT-like"/>
</dbReference>
<keyword evidence="1 6" id="KW-0489">Methyltransferase</keyword>
<evidence type="ECO:0000256" key="1">
    <source>
        <dbReference type="ARBA" id="ARBA00022603"/>
    </source>
</evidence>
<evidence type="ECO:0000256" key="2">
    <source>
        <dbReference type="ARBA" id="ARBA00022679"/>
    </source>
</evidence>
<evidence type="ECO:0000313" key="7">
    <source>
        <dbReference type="EMBL" id="RKE89261.1"/>
    </source>
</evidence>
<dbReference type="GO" id="GO:0008171">
    <property type="term" value="F:O-methyltransferase activity"/>
    <property type="evidence" value="ECO:0007669"/>
    <property type="project" value="InterPro"/>
</dbReference>
<keyword evidence="9" id="KW-1185">Reference proteome</keyword>
<dbReference type="InterPro" id="IPR036388">
    <property type="entry name" value="WH-like_DNA-bd_sf"/>
</dbReference>
<evidence type="ECO:0000313" key="8">
    <source>
        <dbReference type="Proteomes" id="UP000225605"/>
    </source>
</evidence>
<evidence type="ECO:0000313" key="6">
    <source>
        <dbReference type="EMBL" id="PHM22342.1"/>
    </source>
</evidence>
<reference evidence="7 9" key="2">
    <citation type="submission" date="2018-09" db="EMBL/GenBank/DDBJ databases">
        <title>Genomic Encyclopedia of Archaeal and Bacterial Type Strains, Phase II (KMG-II): from individual species to whole genera.</title>
        <authorList>
            <person name="Goeker M."/>
        </authorList>
    </citation>
    <scope>NUCLEOTIDE SEQUENCE [LARGE SCALE GENOMIC DNA]</scope>
    <source>
        <strain evidence="7 9">DSM 16337</strain>
    </source>
</reference>